<reference evidence="1" key="1">
    <citation type="journal article" date="2015" name="PeerJ">
        <title>First genomic representation of candidate bacterial phylum KSB3 points to enhanced environmental sensing as a trigger of wastewater bulking.</title>
        <authorList>
            <person name="Sekiguchi Y."/>
            <person name="Ohashi A."/>
            <person name="Parks D.H."/>
            <person name="Yamauchi T."/>
            <person name="Tyson G.W."/>
            <person name="Hugenholtz P."/>
        </authorList>
    </citation>
    <scope>NUCLEOTIDE SEQUENCE [LARGE SCALE GENOMIC DNA]</scope>
</reference>
<evidence type="ECO:0000313" key="2">
    <source>
        <dbReference type="Proteomes" id="UP000030661"/>
    </source>
</evidence>
<dbReference type="HOGENOM" id="CLU_1632119_0_0_0"/>
<dbReference type="AlphaFoldDB" id="A0A081BXE3"/>
<evidence type="ECO:0000313" key="1">
    <source>
        <dbReference type="EMBL" id="GAK56998.1"/>
    </source>
</evidence>
<proteinExistence type="predicted"/>
<protein>
    <recommendedName>
        <fullName evidence="3">Response regulatory domain-containing protein</fullName>
    </recommendedName>
</protein>
<evidence type="ECO:0008006" key="3">
    <source>
        <dbReference type="Google" id="ProtNLM"/>
    </source>
</evidence>
<dbReference type="EMBL" id="DF820465">
    <property type="protein sequence ID" value="GAK56998.1"/>
    <property type="molecule type" value="Genomic_DNA"/>
</dbReference>
<name>A0A081BXE3_VECG1</name>
<sequence>MKTWLQCLAYVIVFCEICLVCGCHRNIEEVKIENSTAQQTLLIGLIEGRSSDFKEAIIQGLVERYAPTCAITVLNVKNVEQVAQAAYTALVIIDRNEMGMEHNDTVKAIIEQVNPNSLVVFVTSGAPWNYHGVDAMTSASEKGKEQAILQQIAAKIDAIFKQ</sequence>
<dbReference type="Proteomes" id="UP000030661">
    <property type="component" value="Unassembled WGS sequence"/>
</dbReference>
<gene>
    <name evidence="1" type="ORF">U27_03962</name>
</gene>
<accession>A0A081BXE3</accession>
<keyword evidence="2" id="KW-1185">Reference proteome</keyword>
<organism evidence="1">
    <name type="scientific">Vecturithrix granuli</name>
    <dbReference type="NCBI Taxonomy" id="1499967"/>
    <lineage>
        <taxon>Bacteria</taxon>
        <taxon>Candidatus Moduliflexota</taxon>
        <taxon>Candidatus Vecturitrichia</taxon>
        <taxon>Candidatus Vecturitrichales</taxon>
        <taxon>Candidatus Vecturitrichaceae</taxon>
        <taxon>Candidatus Vecturithrix</taxon>
    </lineage>
</organism>